<evidence type="ECO:0000256" key="1">
    <source>
        <dbReference type="ARBA" id="ARBA00022490"/>
    </source>
</evidence>
<dbReference type="RefSeq" id="XP_032811818.1">
    <property type="nucleotide sequence ID" value="XM_032955927.1"/>
</dbReference>
<keyword evidence="3" id="KW-0175">Coiled coil</keyword>
<gene>
    <name evidence="7" type="primary">LOC116943228</name>
</gene>
<keyword evidence="2" id="KW-0493">Microtubule</keyword>
<reference evidence="7" key="1">
    <citation type="submission" date="2025-08" db="UniProtKB">
        <authorList>
            <consortium name="RefSeq"/>
        </authorList>
    </citation>
    <scope>IDENTIFICATION</scope>
    <source>
        <tissue evidence="7">Sperm</tissue>
    </source>
</reference>
<dbReference type="Pfam" id="PF22923">
    <property type="entry name" value="KIF2A-like_1st"/>
    <property type="match status" value="1"/>
</dbReference>
<feature type="domain" description="Kinesin-like protein KIF2A-like N-terminal" evidence="5">
    <location>
        <begin position="12"/>
        <end position="50"/>
    </location>
</feature>
<dbReference type="AlphaFoldDB" id="A0AAJ7T7Z7"/>
<protein>
    <submittedName>
        <fullName evidence="7">Kinesin-like protein KIF2A isoform X2</fullName>
    </submittedName>
</protein>
<keyword evidence="1" id="KW-0963">Cytoplasm</keyword>
<feature type="region of interest" description="Disordered" evidence="4">
    <location>
        <begin position="111"/>
        <end position="130"/>
    </location>
</feature>
<evidence type="ECO:0000313" key="7">
    <source>
        <dbReference type="RefSeq" id="XP_032811818.1"/>
    </source>
</evidence>
<sequence>MDKRSHDRDRRGRVHEATVMGLDAIHKIVKVEWIDLDNQGRCKEFSLQDIYRLNPKLALVKDSDLMPPPARPAVPVKSRPVPSVAYARVMRGSESSVGNSVVVLKQDPLPQRSDRKALRRRTTWQAGTAY</sequence>
<accession>A0AAJ7T7Z7</accession>
<dbReference type="GO" id="GO:0005874">
    <property type="term" value="C:microtubule"/>
    <property type="evidence" value="ECO:0007669"/>
    <property type="project" value="UniProtKB-KW"/>
</dbReference>
<evidence type="ECO:0000313" key="6">
    <source>
        <dbReference type="Proteomes" id="UP001318040"/>
    </source>
</evidence>
<evidence type="ECO:0000256" key="3">
    <source>
        <dbReference type="ARBA" id="ARBA00023054"/>
    </source>
</evidence>
<evidence type="ECO:0000256" key="4">
    <source>
        <dbReference type="SAM" id="MobiDB-lite"/>
    </source>
</evidence>
<evidence type="ECO:0000256" key="2">
    <source>
        <dbReference type="ARBA" id="ARBA00022701"/>
    </source>
</evidence>
<organism evidence="6 7">
    <name type="scientific">Petromyzon marinus</name>
    <name type="common">Sea lamprey</name>
    <dbReference type="NCBI Taxonomy" id="7757"/>
    <lineage>
        <taxon>Eukaryota</taxon>
        <taxon>Metazoa</taxon>
        <taxon>Chordata</taxon>
        <taxon>Craniata</taxon>
        <taxon>Vertebrata</taxon>
        <taxon>Cyclostomata</taxon>
        <taxon>Hyperoartia</taxon>
        <taxon>Petromyzontiformes</taxon>
        <taxon>Petromyzontidae</taxon>
        <taxon>Petromyzon</taxon>
    </lineage>
</organism>
<dbReference type="InterPro" id="IPR054473">
    <property type="entry name" value="KIF2A-like_N"/>
</dbReference>
<dbReference type="Proteomes" id="UP001318040">
    <property type="component" value="Chromosome 1"/>
</dbReference>
<name>A0AAJ7T7Z7_PETMA</name>
<keyword evidence="6" id="KW-1185">Reference proteome</keyword>
<proteinExistence type="predicted"/>
<evidence type="ECO:0000259" key="5">
    <source>
        <dbReference type="Pfam" id="PF22923"/>
    </source>
</evidence>